<organism evidence="2 3">
    <name type="scientific">Ignisphaera aggregans</name>
    <dbReference type="NCBI Taxonomy" id="334771"/>
    <lineage>
        <taxon>Archaea</taxon>
        <taxon>Thermoproteota</taxon>
        <taxon>Thermoprotei</taxon>
        <taxon>Desulfurococcales</taxon>
        <taxon>Desulfurococcaceae</taxon>
        <taxon>Ignisphaera</taxon>
    </lineage>
</organism>
<evidence type="ECO:0008006" key="4">
    <source>
        <dbReference type="Google" id="ProtNLM"/>
    </source>
</evidence>
<gene>
    <name evidence="2" type="ORF">EYH02_02160</name>
</gene>
<reference evidence="2" key="1">
    <citation type="journal article" date="2020" name="ISME J.">
        <title>Gammaproteobacteria mediating utilization of methyl-, sulfur- and petroleum organic compounds in deep ocean hydrothermal plumes.</title>
        <authorList>
            <person name="Zhou Z."/>
            <person name="Liu Y."/>
            <person name="Pan J."/>
            <person name="Cron B.R."/>
            <person name="Toner B.M."/>
            <person name="Anantharaman K."/>
            <person name="Breier J.A."/>
            <person name="Dick G.J."/>
            <person name="Li M."/>
        </authorList>
    </citation>
    <scope>NUCLEOTIDE SEQUENCE</scope>
    <source>
        <strain evidence="2">SZUA-1435</strain>
    </source>
</reference>
<keyword evidence="1" id="KW-1133">Transmembrane helix</keyword>
<dbReference type="EMBL" id="DQTV01000042">
    <property type="protein sequence ID" value="HIP56861.1"/>
    <property type="molecule type" value="Genomic_DNA"/>
</dbReference>
<dbReference type="AlphaFoldDB" id="A0A832YXP4"/>
<keyword evidence="1" id="KW-0812">Transmembrane</keyword>
<feature type="transmembrane region" description="Helical" evidence="1">
    <location>
        <begin position="6"/>
        <end position="24"/>
    </location>
</feature>
<evidence type="ECO:0000313" key="2">
    <source>
        <dbReference type="EMBL" id="HIP56861.1"/>
    </source>
</evidence>
<evidence type="ECO:0000313" key="3">
    <source>
        <dbReference type="Proteomes" id="UP000605805"/>
    </source>
</evidence>
<name>A0A832YXP4_9CREN</name>
<evidence type="ECO:0000256" key="1">
    <source>
        <dbReference type="SAM" id="Phobius"/>
    </source>
</evidence>
<dbReference type="Proteomes" id="UP000605805">
    <property type="component" value="Unassembled WGS sequence"/>
</dbReference>
<sequence length="125" mass="13982">MRKLSLVSVAVTAMLIFIAIIALMEKGPPYPYMFRGASPANVGILGTYGFLQQLKQRYPATIAVFSIENLHIPKNVDHCLYISISPELEYSANDVRKIVAELLKCRRPALLIADEPLYLTLFSKP</sequence>
<comment type="caution">
    <text evidence="2">The sequence shown here is derived from an EMBL/GenBank/DDBJ whole genome shotgun (WGS) entry which is preliminary data.</text>
</comment>
<protein>
    <recommendedName>
        <fullName evidence="4">DUF4350 domain-containing protein</fullName>
    </recommendedName>
</protein>
<keyword evidence="1" id="KW-0472">Membrane</keyword>
<accession>A0A832YXP4</accession>
<proteinExistence type="predicted"/>